<gene>
    <name evidence="1" type="ORF">METZ01_LOCUS435694</name>
</gene>
<dbReference type="EMBL" id="UINC01175942">
    <property type="protein sequence ID" value="SVD82840.1"/>
    <property type="molecule type" value="Genomic_DNA"/>
</dbReference>
<feature type="non-terminal residue" evidence="1">
    <location>
        <position position="23"/>
    </location>
</feature>
<organism evidence="1">
    <name type="scientific">marine metagenome</name>
    <dbReference type="NCBI Taxonomy" id="408172"/>
    <lineage>
        <taxon>unclassified sequences</taxon>
        <taxon>metagenomes</taxon>
        <taxon>ecological metagenomes</taxon>
    </lineage>
</organism>
<proteinExistence type="predicted"/>
<sequence length="23" mass="2437">MAKSGITSPASALGEITRFTELR</sequence>
<dbReference type="AlphaFoldDB" id="A0A382YIC8"/>
<name>A0A382YIC8_9ZZZZ</name>
<evidence type="ECO:0000313" key="1">
    <source>
        <dbReference type="EMBL" id="SVD82840.1"/>
    </source>
</evidence>
<reference evidence="1" key="1">
    <citation type="submission" date="2018-05" db="EMBL/GenBank/DDBJ databases">
        <authorList>
            <person name="Lanie J.A."/>
            <person name="Ng W.-L."/>
            <person name="Kazmierczak K.M."/>
            <person name="Andrzejewski T.M."/>
            <person name="Davidsen T.M."/>
            <person name="Wayne K.J."/>
            <person name="Tettelin H."/>
            <person name="Glass J.I."/>
            <person name="Rusch D."/>
            <person name="Podicherti R."/>
            <person name="Tsui H.-C.T."/>
            <person name="Winkler M.E."/>
        </authorList>
    </citation>
    <scope>NUCLEOTIDE SEQUENCE</scope>
</reference>
<accession>A0A382YIC8</accession>
<protein>
    <submittedName>
        <fullName evidence="1">Uncharacterized protein</fullName>
    </submittedName>
</protein>